<name>A0A101ER56_9THEM</name>
<dbReference type="Pfam" id="PF13020">
    <property type="entry name" value="NOV_C"/>
    <property type="match status" value="1"/>
</dbReference>
<dbReference type="InterPro" id="IPR000330">
    <property type="entry name" value="SNF2_N"/>
</dbReference>
<dbReference type="AlphaFoldDB" id="A0A101ER56"/>
<proteinExistence type="predicted"/>
<dbReference type="InterPro" id="IPR027417">
    <property type="entry name" value="P-loop_NTPase"/>
</dbReference>
<dbReference type="GO" id="GO:0005524">
    <property type="term" value="F:ATP binding"/>
    <property type="evidence" value="ECO:0007669"/>
    <property type="project" value="UniProtKB-KW"/>
</dbReference>
<keyword evidence="3 5" id="KW-0347">Helicase</keyword>
<gene>
    <name evidence="5" type="ORF">XD57_0799</name>
</gene>
<evidence type="ECO:0000313" key="5">
    <source>
        <dbReference type="EMBL" id="KUK23104.1"/>
    </source>
</evidence>
<dbReference type="Pfam" id="PF00176">
    <property type="entry name" value="SNF2-rel_dom"/>
    <property type="match status" value="1"/>
</dbReference>
<keyword evidence="1" id="KW-0547">Nucleotide-binding</keyword>
<evidence type="ECO:0000313" key="6">
    <source>
        <dbReference type="Proteomes" id="UP000058636"/>
    </source>
</evidence>
<keyword evidence="2" id="KW-0378">Hydrolase</keyword>
<dbReference type="GO" id="GO:0016787">
    <property type="term" value="F:hydrolase activity"/>
    <property type="evidence" value="ECO:0007669"/>
    <property type="project" value="UniProtKB-KW"/>
</dbReference>
<dbReference type="CDD" id="cd18011">
    <property type="entry name" value="DEXDc_RapA"/>
    <property type="match status" value="1"/>
</dbReference>
<keyword evidence="4" id="KW-0067">ATP-binding</keyword>
<evidence type="ECO:0000256" key="3">
    <source>
        <dbReference type="ARBA" id="ARBA00022806"/>
    </source>
</evidence>
<evidence type="ECO:0000256" key="2">
    <source>
        <dbReference type="ARBA" id="ARBA00022801"/>
    </source>
</evidence>
<dbReference type="InterPro" id="IPR014001">
    <property type="entry name" value="Helicase_ATP-bd"/>
</dbReference>
<organism evidence="5 6">
    <name type="scientific">Thermotoga petrophila</name>
    <dbReference type="NCBI Taxonomy" id="93929"/>
    <lineage>
        <taxon>Bacteria</taxon>
        <taxon>Thermotogati</taxon>
        <taxon>Thermotogota</taxon>
        <taxon>Thermotogae</taxon>
        <taxon>Thermotogales</taxon>
        <taxon>Thermotogaceae</taxon>
        <taxon>Thermotoga</taxon>
    </lineage>
</organism>
<dbReference type="PROSITE" id="PS51192">
    <property type="entry name" value="HELICASE_ATP_BIND_1"/>
    <property type="match status" value="1"/>
</dbReference>
<evidence type="ECO:0000256" key="1">
    <source>
        <dbReference type="ARBA" id="ARBA00022741"/>
    </source>
</evidence>
<accession>A0A101ER56</accession>
<dbReference type="GO" id="GO:0004386">
    <property type="term" value="F:helicase activity"/>
    <property type="evidence" value="ECO:0007669"/>
    <property type="project" value="UniProtKB-KW"/>
</dbReference>
<dbReference type="InterPro" id="IPR024975">
    <property type="entry name" value="NOV_C"/>
</dbReference>
<protein>
    <submittedName>
        <fullName evidence="5">Helicase domain-containing protein</fullName>
    </submittedName>
</protein>
<dbReference type="PROSITE" id="PS51194">
    <property type="entry name" value="HELICASE_CTER"/>
    <property type="match status" value="1"/>
</dbReference>
<dbReference type="CDD" id="cd18793">
    <property type="entry name" value="SF2_C_SNF"/>
    <property type="match status" value="1"/>
</dbReference>
<evidence type="ECO:0000256" key="4">
    <source>
        <dbReference type="ARBA" id="ARBA00022840"/>
    </source>
</evidence>
<sequence length="1019" mass="118270">MERLPEVILRKVTLSNPALFYSSLTSPSSRRRIEAFKHQFQTLCHAMLSRPVRILIADEIGLGKTIQALAIARYLELQGEAKKILILVPKILREQWKQEIRRVGGKPVVITNGSEVERKLLRKATFNNAAEYFVVSIDLAKSQNHAEKFSAIDWDLLIVDEVHNVTYKTQRYDFVENLIEKSKKDLNIVFLSATPHRGNPKDYIERLRLLDPTLIDPTLTADWNALDSEKFYRRTHGVLVFRRTKKVVNDLEKKEIFKKCDFNAVIVDITEEERRFFEELDEVLFEMVKDVHMNSPVALLAVLLRKRAASSYESALKTINNIIKNQYSWASGEDVLEDQIKQIFGLGYDEMELEENSEIDDLINNIINSMIRKYSLTSGQINALKKILEIGRSIGDSKLKTLAEVLAYHLKRNEKVIVFTEFKDTLEYLRNNLPTLLEQEGIHLSEEKDISVLHGGMKSEEIEKQVEKFANNGKLLISTDVASEGLNLQVANILINYEIPWSPIKLEQRVGRIWRLNQTKETIAYTLLLNHEVDLQILESLYQKILNITDAVGTGPNVGKPVFGKRTLSGNFEYRLENVQDEETSDSPVSEFELMLSAIKRRNLDEQTKRIISTLKSLRMKIEEVVPLNTCNEIQEELNSVLLPDDMESEIVFEKLKKYISAFENSFIYDRNSIGSYLFKILTDRIHEPLLNEKCLKIAVKNESKEYRLFQVEVIDQGRKIYEYPVLIEIDGSGSTQLYRGTSLLEKLADVFSKEWFVIECVNQKDKMDIQTVKLIERSARDLQSIMDKHTDYDIKLNESLMKTDSLFRRLNTRSSEILRVEGLSDREFSVFKLLHPSILEILGLSLDSIELPPSDYEKWMERSFVPLEDILESERKAMEIVMDIEKKRLIEKYGESSDWKVEDVSLKEHYDIKVSEPEGEKYIEVKGHKPLWLSAELTAAEHRFANDNRDRYWIYIVSNLGGKKPVILKIFSPFDDEKRRIYLVHENKDIDITEIFGSTIKTKQRYVISLGQKIYRRR</sequence>
<reference evidence="5 6" key="1">
    <citation type="journal article" date="2015" name="MBio">
        <title>Genome-Resolved Metagenomic Analysis Reveals Roles for Candidate Phyla and Other Microbial Community Members in Biogeochemical Transformations in Oil Reservoirs.</title>
        <authorList>
            <person name="Hu P."/>
            <person name="Tom L."/>
            <person name="Singh A."/>
            <person name="Thomas B.C."/>
            <person name="Baker B.J."/>
            <person name="Piceno Y.M."/>
            <person name="Andersen G.L."/>
            <person name="Banfield J.F."/>
        </authorList>
    </citation>
    <scope>NUCLEOTIDE SEQUENCE [LARGE SCALE GENOMIC DNA]</scope>
    <source>
        <strain evidence="5">46_26</strain>
    </source>
</reference>
<dbReference type="InterPro" id="IPR001650">
    <property type="entry name" value="Helicase_C-like"/>
</dbReference>
<dbReference type="InterPro" id="IPR049730">
    <property type="entry name" value="SNF2/RAD54-like_C"/>
</dbReference>
<dbReference type="PANTHER" id="PTHR45766:SF6">
    <property type="entry name" value="SWI_SNF-RELATED MATRIX-ASSOCIATED ACTIN-DEPENDENT REGULATOR OF CHROMATIN SUBFAMILY A-LIKE PROTEIN 1"/>
    <property type="match status" value="1"/>
</dbReference>
<dbReference type="Gene3D" id="3.40.50.10810">
    <property type="entry name" value="Tandem AAA-ATPase domain"/>
    <property type="match status" value="1"/>
</dbReference>
<dbReference type="PATRIC" id="fig|93930.3.peg.1650"/>
<dbReference type="EMBL" id="LGFG01000052">
    <property type="protein sequence ID" value="KUK23104.1"/>
    <property type="molecule type" value="Genomic_DNA"/>
</dbReference>
<dbReference type="InterPro" id="IPR038718">
    <property type="entry name" value="SNF2-like_sf"/>
</dbReference>
<dbReference type="SMART" id="SM00490">
    <property type="entry name" value="HELICc"/>
    <property type="match status" value="1"/>
</dbReference>
<dbReference type="SUPFAM" id="SSF52540">
    <property type="entry name" value="P-loop containing nucleoside triphosphate hydrolases"/>
    <property type="match status" value="2"/>
</dbReference>
<comment type="caution">
    <text evidence="5">The sequence shown here is derived from an EMBL/GenBank/DDBJ whole genome shotgun (WGS) entry which is preliminary data.</text>
</comment>
<dbReference type="Pfam" id="PF00271">
    <property type="entry name" value="Helicase_C"/>
    <property type="match status" value="1"/>
</dbReference>
<dbReference type="PANTHER" id="PTHR45766">
    <property type="entry name" value="DNA ANNEALING HELICASE AND ENDONUCLEASE ZRANB3 FAMILY MEMBER"/>
    <property type="match status" value="1"/>
</dbReference>
<dbReference type="Gene3D" id="3.40.50.300">
    <property type="entry name" value="P-loop containing nucleotide triphosphate hydrolases"/>
    <property type="match status" value="1"/>
</dbReference>
<dbReference type="SMART" id="SM00487">
    <property type="entry name" value="DEXDc"/>
    <property type="match status" value="1"/>
</dbReference>
<dbReference type="Proteomes" id="UP000058636">
    <property type="component" value="Unassembled WGS sequence"/>
</dbReference>
<dbReference type="InterPro" id="IPR057342">
    <property type="entry name" value="DEXDc_RapA"/>
</dbReference>